<evidence type="ECO:0000313" key="2">
    <source>
        <dbReference type="EMBL" id="SDC32008.1"/>
    </source>
</evidence>
<dbReference type="RefSeq" id="WP_245866098.1">
    <property type="nucleotide sequence ID" value="NZ_CP016353.1"/>
</dbReference>
<keyword evidence="3" id="KW-1185">Reference proteome</keyword>
<protein>
    <recommendedName>
        <fullName evidence="1">CAAX prenyl protease 2/Lysostaphin resistance protein A-like domain-containing protein</fullName>
    </recommendedName>
</protein>
<reference evidence="2 3" key="1">
    <citation type="submission" date="2016-10" db="EMBL/GenBank/DDBJ databases">
        <authorList>
            <person name="de Groot N.N."/>
        </authorList>
    </citation>
    <scope>NUCLEOTIDE SEQUENCE [LARGE SCALE GENOMIC DNA]</scope>
    <source>
        <strain evidence="2 3">CGMCC 4.5506</strain>
    </source>
</reference>
<evidence type="ECO:0000259" key="1">
    <source>
        <dbReference type="Pfam" id="PF02517"/>
    </source>
</evidence>
<feature type="domain" description="CAAX prenyl protease 2/Lysostaphin resistance protein A-like" evidence="1">
    <location>
        <begin position="117"/>
        <end position="198"/>
    </location>
</feature>
<gene>
    <name evidence="2" type="ORF">SAMN05421630_1011286</name>
</gene>
<name>A0A1G6KMF2_9PSEU</name>
<dbReference type="AlphaFoldDB" id="A0A1G6KMF2"/>
<dbReference type="GO" id="GO:0004175">
    <property type="term" value="F:endopeptidase activity"/>
    <property type="evidence" value="ECO:0007669"/>
    <property type="project" value="UniProtKB-ARBA"/>
</dbReference>
<accession>A0A1G6KMF2</accession>
<evidence type="ECO:0000313" key="3">
    <source>
        <dbReference type="Proteomes" id="UP000199494"/>
    </source>
</evidence>
<dbReference type="GO" id="GO:0080120">
    <property type="term" value="P:CAAX-box protein maturation"/>
    <property type="evidence" value="ECO:0007669"/>
    <property type="project" value="UniProtKB-ARBA"/>
</dbReference>
<proteinExistence type="predicted"/>
<sequence>MTLSRAAVPRSRVLACAGALGAATLGRSLSASPASRTFYVFGTVTAAVWLAGGLLAGPSSPRRRPRAGTAGWLSGVATGAAAFGFFRICAVPARRIPLLRKAITGVLRHAKAGDPRAILLTTVVNGAAEEVFFRGAVYAAGGTRPVLTSTAAYVLVTTATRNPALVVASAVMGTLCGLQRKASGGIAAPVLTHLVWSVLMVRALPPLFGDPSVEDGRDGVRRARKV</sequence>
<dbReference type="STRING" id="530584.SAMN05421630_1011286"/>
<dbReference type="Proteomes" id="UP000199494">
    <property type="component" value="Unassembled WGS sequence"/>
</dbReference>
<dbReference type="InterPro" id="IPR003675">
    <property type="entry name" value="Rce1/LyrA-like_dom"/>
</dbReference>
<dbReference type="Pfam" id="PF02517">
    <property type="entry name" value="Rce1-like"/>
    <property type="match status" value="1"/>
</dbReference>
<dbReference type="EMBL" id="FMZE01000001">
    <property type="protein sequence ID" value="SDC32008.1"/>
    <property type="molecule type" value="Genomic_DNA"/>
</dbReference>
<organism evidence="2 3">
    <name type="scientific">Prauserella marina</name>
    <dbReference type="NCBI Taxonomy" id="530584"/>
    <lineage>
        <taxon>Bacteria</taxon>
        <taxon>Bacillati</taxon>
        <taxon>Actinomycetota</taxon>
        <taxon>Actinomycetes</taxon>
        <taxon>Pseudonocardiales</taxon>
        <taxon>Pseudonocardiaceae</taxon>
        <taxon>Prauserella</taxon>
    </lineage>
</organism>